<keyword evidence="3" id="KW-0732">Signal</keyword>
<reference evidence="4" key="1">
    <citation type="journal article" date="2020" name="Stud. Mycol.">
        <title>101 Dothideomycetes genomes: a test case for predicting lifestyles and emergence of pathogens.</title>
        <authorList>
            <person name="Haridas S."/>
            <person name="Albert R."/>
            <person name="Binder M."/>
            <person name="Bloem J."/>
            <person name="Labutti K."/>
            <person name="Salamov A."/>
            <person name="Andreopoulos B."/>
            <person name="Baker S."/>
            <person name="Barry K."/>
            <person name="Bills G."/>
            <person name="Bluhm B."/>
            <person name="Cannon C."/>
            <person name="Castanera R."/>
            <person name="Culley D."/>
            <person name="Daum C."/>
            <person name="Ezra D."/>
            <person name="Gonzalez J."/>
            <person name="Henrissat B."/>
            <person name="Kuo A."/>
            <person name="Liang C."/>
            <person name="Lipzen A."/>
            <person name="Lutzoni F."/>
            <person name="Magnuson J."/>
            <person name="Mondo S."/>
            <person name="Nolan M."/>
            <person name="Ohm R."/>
            <person name="Pangilinan J."/>
            <person name="Park H.-J."/>
            <person name="Ramirez L."/>
            <person name="Alfaro M."/>
            <person name="Sun H."/>
            <person name="Tritt A."/>
            <person name="Yoshinaga Y."/>
            <person name="Zwiers L.-H."/>
            <person name="Turgeon B."/>
            <person name="Goodwin S."/>
            <person name="Spatafora J."/>
            <person name="Crous P."/>
            <person name="Grigoriev I."/>
        </authorList>
    </citation>
    <scope>NUCLEOTIDE SEQUENCE</scope>
    <source>
        <strain evidence="4">CBS 675.92</strain>
    </source>
</reference>
<sequence length="399" mass="44960">MRFRICFLAFLLALPSAVRTLVEDSTIAQPYDAGTLPIPSPVGVQRREAEKECGFQGNSDLYGLGVRIGIYLQYFSGAVSQIFELPQEASYASIAFAFALLIAVISLTVQRVAYLVEPIIFFYLFIGAPLCSLSEYTYISTRIWGRVQVDLHFYLRALAGWLISIMMWVYMVWFWIRGKGSGMFHETPCGTVVFLYARVPPERFKAISIVFTIASFVILIILVSFVPNGYRYIRRTLKARDRAVTSISKTSSALQRTRGKYGWGYILNTTACILGFVLSITGTELALRWNKIEDVYFANTTGQLIPLILGLCGAIRVVYLIAKKLYISKRTVTEPPSMQMRPRERHSEAEITATEGPADSASADASNKQNYHMSAEIAQEHPLNHQEGQDHHYRRVETV</sequence>
<feature type="transmembrane region" description="Helical" evidence="2">
    <location>
        <begin position="262"/>
        <end position="283"/>
    </location>
</feature>
<evidence type="ECO:0000256" key="1">
    <source>
        <dbReference type="SAM" id="MobiDB-lite"/>
    </source>
</evidence>
<evidence type="ECO:0000256" key="2">
    <source>
        <dbReference type="SAM" id="Phobius"/>
    </source>
</evidence>
<dbReference type="Proteomes" id="UP000800035">
    <property type="component" value="Unassembled WGS sequence"/>
</dbReference>
<feature type="transmembrane region" description="Helical" evidence="2">
    <location>
        <begin position="153"/>
        <end position="176"/>
    </location>
</feature>
<feature type="chain" id="PRO_5025407869" evidence="3">
    <location>
        <begin position="21"/>
        <end position="399"/>
    </location>
</feature>
<feature type="compositionally biased region" description="Polar residues" evidence="1">
    <location>
        <begin position="363"/>
        <end position="372"/>
    </location>
</feature>
<evidence type="ECO:0000256" key="3">
    <source>
        <dbReference type="SAM" id="SignalP"/>
    </source>
</evidence>
<evidence type="ECO:0000313" key="4">
    <source>
        <dbReference type="EMBL" id="KAF1953559.1"/>
    </source>
</evidence>
<protein>
    <submittedName>
        <fullName evidence="4">Uncharacterized protein</fullName>
    </submittedName>
</protein>
<dbReference type="OrthoDB" id="3945378at2759"/>
<dbReference type="EMBL" id="ML977003">
    <property type="protein sequence ID" value="KAF1953559.1"/>
    <property type="molecule type" value="Genomic_DNA"/>
</dbReference>
<evidence type="ECO:0000313" key="5">
    <source>
        <dbReference type="Proteomes" id="UP000800035"/>
    </source>
</evidence>
<feature type="transmembrane region" description="Helical" evidence="2">
    <location>
        <begin position="206"/>
        <end position="230"/>
    </location>
</feature>
<feature type="compositionally biased region" description="Basic and acidic residues" evidence="1">
    <location>
        <begin position="378"/>
        <end position="399"/>
    </location>
</feature>
<organism evidence="4 5">
    <name type="scientific">Byssothecium circinans</name>
    <dbReference type="NCBI Taxonomy" id="147558"/>
    <lineage>
        <taxon>Eukaryota</taxon>
        <taxon>Fungi</taxon>
        <taxon>Dikarya</taxon>
        <taxon>Ascomycota</taxon>
        <taxon>Pezizomycotina</taxon>
        <taxon>Dothideomycetes</taxon>
        <taxon>Pleosporomycetidae</taxon>
        <taxon>Pleosporales</taxon>
        <taxon>Massarineae</taxon>
        <taxon>Massarinaceae</taxon>
        <taxon>Byssothecium</taxon>
    </lineage>
</organism>
<feature type="region of interest" description="Disordered" evidence="1">
    <location>
        <begin position="335"/>
        <end position="399"/>
    </location>
</feature>
<proteinExistence type="predicted"/>
<feature type="transmembrane region" description="Helical" evidence="2">
    <location>
        <begin position="91"/>
        <end position="114"/>
    </location>
</feature>
<name>A0A6A5TPD2_9PLEO</name>
<keyword evidence="2" id="KW-0472">Membrane</keyword>
<keyword evidence="5" id="KW-1185">Reference proteome</keyword>
<keyword evidence="2" id="KW-1133">Transmembrane helix</keyword>
<dbReference type="AlphaFoldDB" id="A0A6A5TPD2"/>
<feature type="signal peptide" evidence="3">
    <location>
        <begin position="1"/>
        <end position="20"/>
    </location>
</feature>
<feature type="transmembrane region" description="Helical" evidence="2">
    <location>
        <begin position="303"/>
        <end position="322"/>
    </location>
</feature>
<gene>
    <name evidence="4" type="ORF">CC80DRAFT_595757</name>
</gene>
<keyword evidence="2" id="KW-0812">Transmembrane</keyword>
<feature type="transmembrane region" description="Helical" evidence="2">
    <location>
        <begin position="120"/>
        <end position="141"/>
    </location>
</feature>
<accession>A0A6A5TPD2</accession>